<feature type="domain" description="HMG box" evidence="3">
    <location>
        <begin position="34"/>
        <end position="87"/>
    </location>
</feature>
<gene>
    <name evidence="4" type="ORF">CERZMDRAFT_98864</name>
</gene>
<dbReference type="InterPro" id="IPR036910">
    <property type="entry name" value="HMG_box_dom_sf"/>
</dbReference>
<proteinExistence type="predicted"/>
<sequence>MKASSLQARPALLNNAASTRTKKSVGKRRGTEKTPRPRNAFMIYLLDLHATIAALNPGMHNNDICQDLPLQFGGPGPQWISENDGNS</sequence>
<keyword evidence="5" id="KW-1185">Reference proteome</keyword>
<keyword evidence="1" id="KW-0539">Nucleus</keyword>
<organism evidence="4 5">
    <name type="scientific">Cercospora zeae-maydis SCOH1-5</name>
    <dbReference type="NCBI Taxonomy" id="717836"/>
    <lineage>
        <taxon>Eukaryota</taxon>
        <taxon>Fungi</taxon>
        <taxon>Dikarya</taxon>
        <taxon>Ascomycota</taxon>
        <taxon>Pezizomycotina</taxon>
        <taxon>Dothideomycetes</taxon>
        <taxon>Dothideomycetidae</taxon>
        <taxon>Mycosphaerellales</taxon>
        <taxon>Mycosphaerellaceae</taxon>
        <taxon>Cercospora</taxon>
    </lineage>
</organism>
<dbReference type="AlphaFoldDB" id="A0A6A6FCK0"/>
<dbReference type="Proteomes" id="UP000799539">
    <property type="component" value="Unassembled WGS sequence"/>
</dbReference>
<dbReference type="InterPro" id="IPR009071">
    <property type="entry name" value="HMG_box_dom"/>
</dbReference>
<dbReference type="SUPFAM" id="SSF47095">
    <property type="entry name" value="HMG-box"/>
    <property type="match status" value="1"/>
</dbReference>
<dbReference type="Gene3D" id="1.10.30.10">
    <property type="entry name" value="High mobility group box domain"/>
    <property type="match status" value="1"/>
</dbReference>
<protein>
    <recommendedName>
        <fullName evidence="3">HMG box domain-containing protein</fullName>
    </recommendedName>
</protein>
<reference evidence="4" key="1">
    <citation type="journal article" date="2020" name="Stud. Mycol.">
        <title>101 Dothideomycetes genomes: a test case for predicting lifestyles and emergence of pathogens.</title>
        <authorList>
            <person name="Haridas S."/>
            <person name="Albert R."/>
            <person name="Binder M."/>
            <person name="Bloem J."/>
            <person name="Labutti K."/>
            <person name="Salamov A."/>
            <person name="Andreopoulos B."/>
            <person name="Baker S."/>
            <person name="Barry K."/>
            <person name="Bills G."/>
            <person name="Bluhm B."/>
            <person name="Cannon C."/>
            <person name="Castanera R."/>
            <person name="Culley D."/>
            <person name="Daum C."/>
            <person name="Ezra D."/>
            <person name="Gonzalez J."/>
            <person name="Henrissat B."/>
            <person name="Kuo A."/>
            <person name="Liang C."/>
            <person name="Lipzen A."/>
            <person name="Lutzoni F."/>
            <person name="Magnuson J."/>
            <person name="Mondo S."/>
            <person name="Nolan M."/>
            <person name="Ohm R."/>
            <person name="Pangilinan J."/>
            <person name="Park H.-J."/>
            <person name="Ramirez L."/>
            <person name="Alfaro M."/>
            <person name="Sun H."/>
            <person name="Tritt A."/>
            <person name="Yoshinaga Y."/>
            <person name="Zwiers L.-H."/>
            <person name="Turgeon B."/>
            <person name="Goodwin S."/>
            <person name="Spatafora J."/>
            <person name="Crous P."/>
            <person name="Grigoriev I."/>
        </authorList>
    </citation>
    <scope>NUCLEOTIDE SEQUENCE</scope>
    <source>
        <strain evidence="4">SCOH1-5</strain>
    </source>
</reference>
<dbReference type="Pfam" id="PF00505">
    <property type="entry name" value="HMG_box"/>
    <property type="match status" value="1"/>
</dbReference>
<dbReference type="GO" id="GO:0003677">
    <property type="term" value="F:DNA binding"/>
    <property type="evidence" value="ECO:0007669"/>
    <property type="project" value="UniProtKB-UniRule"/>
</dbReference>
<dbReference type="PROSITE" id="PS50118">
    <property type="entry name" value="HMG_BOX_2"/>
    <property type="match status" value="1"/>
</dbReference>
<evidence type="ECO:0000313" key="4">
    <source>
        <dbReference type="EMBL" id="KAF2211132.1"/>
    </source>
</evidence>
<evidence type="ECO:0000256" key="2">
    <source>
        <dbReference type="SAM" id="MobiDB-lite"/>
    </source>
</evidence>
<dbReference type="GO" id="GO:0005634">
    <property type="term" value="C:nucleus"/>
    <property type="evidence" value="ECO:0007669"/>
    <property type="project" value="UniProtKB-UniRule"/>
</dbReference>
<dbReference type="OrthoDB" id="3643217at2759"/>
<feature type="DNA-binding region" description="HMG box" evidence="1">
    <location>
        <begin position="34"/>
        <end position="87"/>
    </location>
</feature>
<keyword evidence="1" id="KW-0238">DNA-binding</keyword>
<evidence type="ECO:0000256" key="1">
    <source>
        <dbReference type="PROSITE-ProRule" id="PRU00267"/>
    </source>
</evidence>
<dbReference type="EMBL" id="ML992678">
    <property type="protein sequence ID" value="KAF2211132.1"/>
    <property type="molecule type" value="Genomic_DNA"/>
</dbReference>
<evidence type="ECO:0000313" key="5">
    <source>
        <dbReference type="Proteomes" id="UP000799539"/>
    </source>
</evidence>
<name>A0A6A6FCK0_9PEZI</name>
<feature type="region of interest" description="Disordered" evidence="2">
    <location>
        <begin position="1"/>
        <end position="36"/>
    </location>
</feature>
<accession>A0A6A6FCK0</accession>
<evidence type="ECO:0000259" key="3">
    <source>
        <dbReference type="PROSITE" id="PS50118"/>
    </source>
</evidence>